<sequence>MSSETGFQVQFNQEKGSEKSSGTSSDKTNTIPEQAAQEFSKSESFMKQWPTPRAKLSLLRSPPSLDSSSIWTNFRSNPFKSVGNAVPFMLWLGGFCSNHPMPSVFCLL</sequence>
<evidence type="ECO:0000313" key="2">
    <source>
        <dbReference type="Proteomes" id="UP000887574"/>
    </source>
</evidence>
<evidence type="ECO:0000313" key="3">
    <source>
        <dbReference type="WBParaSite" id="jg673"/>
    </source>
</evidence>
<protein>
    <submittedName>
        <fullName evidence="3">Uncharacterized protein</fullName>
    </submittedName>
</protein>
<dbReference type="AlphaFoldDB" id="A0A915EJV3"/>
<feature type="region of interest" description="Disordered" evidence="1">
    <location>
        <begin position="1"/>
        <end position="47"/>
    </location>
</feature>
<proteinExistence type="predicted"/>
<evidence type="ECO:0000256" key="1">
    <source>
        <dbReference type="SAM" id="MobiDB-lite"/>
    </source>
</evidence>
<organism evidence="2 3">
    <name type="scientific">Ditylenchus dipsaci</name>
    <dbReference type="NCBI Taxonomy" id="166011"/>
    <lineage>
        <taxon>Eukaryota</taxon>
        <taxon>Metazoa</taxon>
        <taxon>Ecdysozoa</taxon>
        <taxon>Nematoda</taxon>
        <taxon>Chromadorea</taxon>
        <taxon>Rhabditida</taxon>
        <taxon>Tylenchina</taxon>
        <taxon>Tylenchomorpha</taxon>
        <taxon>Sphaerularioidea</taxon>
        <taxon>Anguinidae</taxon>
        <taxon>Anguininae</taxon>
        <taxon>Ditylenchus</taxon>
    </lineage>
</organism>
<reference evidence="3" key="1">
    <citation type="submission" date="2022-11" db="UniProtKB">
        <authorList>
            <consortium name="WormBaseParasite"/>
        </authorList>
    </citation>
    <scope>IDENTIFICATION</scope>
</reference>
<keyword evidence="2" id="KW-1185">Reference proteome</keyword>
<feature type="compositionally biased region" description="Polar residues" evidence="1">
    <location>
        <begin position="29"/>
        <end position="45"/>
    </location>
</feature>
<accession>A0A915EJV3</accession>
<feature type="compositionally biased region" description="Low complexity" evidence="1">
    <location>
        <begin position="19"/>
        <end position="28"/>
    </location>
</feature>
<name>A0A915EJV3_9BILA</name>
<dbReference type="Proteomes" id="UP000887574">
    <property type="component" value="Unplaced"/>
</dbReference>
<feature type="compositionally biased region" description="Polar residues" evidence="1">
    <location>
        <begin position="1"/>
        <end position="13"/>
    </location>
</feature>
<dbReference type="WBParaSite" id="jg673">
    <property type="protein sequence ID" value="jg673"/>
    <property type="gene ID" value="jg673"/>
</dbReference>